<keyword evidence="3" id="KW-0456">Lyase</keyword>
<dbReference type="PANTHER" id="PTHR30502:SF0">
    <property type="entry name" value="PHOSPHOENOLPYRUVATE CARBOXYLASE FAMILY PROTEIN"/>
    <property type="match status" value="1"/>
</dbReference>
<organism evidence="5 6">
    <name type="scientific">Pseudonocardia ailaonensis</name>
    <dbReference type="NCBI Taxonomy" id="367279"/>
    <lineage>
        <taxon>Bacteria</taxon>
        <taxon>Bacillati</taxon>
        <taxon>Actinomycetota</taxon>
        <taxon>Actinomycetes</taxon>
        <taxon>Pseudonocardiales</taxon>
        <taxon>Pseudonocardiaceae</taxon>
        <taxon>Pseudonocardia</taxon>
    </lineage>
</organism>
<dbReference type="InterPro" id="IPR015813">
    <property type="entry name" value="Pyrv/PenolPyrv_kinase-like_dom"/>
</dbReference>
<dbReference type="InterPro" id="IPR050251">
    <property type="entry name" value="HpcH-HpaI_aldolase"/>
</dbReference>
<sequence>MNPTFKEAIAQGRTQIGLWLGLPCTESAEIAAAAGFDWLVIDGEHGPFDLSVIKSQLLAVAAHPGVEPVVRVPSGLGGYGEAQLKRCLDLGARTVLVPMIETAEQAAEVVRHCRYPEPGVDGRRGVAATRAAGFGRDRGYFGRANAEVCVLLQVETADGLAALDEIVAVEGVDGIFLGPSDLSASLGLLGRPDAPEVRSTIEDAIGRVRAAGRPAGVIAVRRESARSYLEAGATFVAVGTEWGLLVEGTDRLRAEF</sequence>
<feature type="domain" description="HpcH/HpaI aldolase/citrate lyase" evidence="4">
    <location>
        <begin position="15"/>
        <end position="246"/>
    </location>
</feature>
<dbReference type="PANTHER" id="PTHR30502">
    <property type="entry name" value="2-KETO-3-DEOXY-L-RHAMNONATE ALDOLASE"/>
    <property type="match status" value="1"/>
</dbReference>
<dbReference type="InterPro" id="IPR040442">
    <property type="entry name" value="Pyrv_kinase-like_dom_sf"/>
</dbReference>
<accession>A0ABN2N8R4</accession>
<dbReference type="Proteomes" id="UP001500449">
    <property type="component" value="Unassembled WGS sequence"/>
</dbReference>
<keyword evidence="6" id="KW-1185">Reference proteome</keyword>
<evidence type="ECO:0000256" key="3">
    <source>
        <dbReference type="ARBA" id="ARBA00023239"/>
    </source>
</evidence>
<dbReference type="InterPro" id="IPR005000">
    <property type="entry name" value="Aldolase/citrate-lyase_domain"/>
</dbReference>
<evidence type="ECO:0000256" key="1">
    <source>
        <dbReference type="ARBA" id="ARBA00005568"/>
    </source>
</evidence>
<gene>
    <name evidence="5" type="primary">hpaI</name>
    <name evidence="5" type="ORF">GCM10009836_42640</name>
</gene>
<comment type="similarity">
    <text evidence="1">Belongs to the HpcH/HpaI aldolase family.</text>
</comment>
<dbReference type="SUPFAM" id="SSF51621">
    <property type="entry name" value="Phosphoenolpyruvate/pyruvate domain"/>
    <property type="match status" value="1"/>
</dbReference>
<reference evidence="5 6" key="1">
    <citation type="journal article" date="2019" name="Int. J. Syst. Evol. Microbiol.">
        <title>The Global Catalogue of Microorganisms (GCM) 10K type strain sequencing project: providing services to taxonomists for standard genome sequencing and annotation.</title>
        <authorList>
            <consortium name="The Broad Institute Genomics Platform"/>
            <consortium name="The Broad Institute Genome Sequencing Center for Infectious Disease"/>
            <person name="Wu L."/>
            <person name="Ma J."/>
        </authorList>
    </citation>
    <scope>NUCLEOTIDE SEQUENCE [LARGE SCALE GENOMIC DNA]</scope>
    <source>
        <strain evidence="5 6">JCM 16009</strain>
    </source>
</reference>
<evidence type="ECO:0000313" key="6">
    <source>
        <dbReference type="Proteomes" id="UP001500449"/>
    </source>
</evidence>
<evidence type="ECO:0000256" key="2">
    <source>
        <dbReference type="ARBA" id="ARBA00022723"/>
    </source>
</evidence>
<proteinExistence type="inferred from homology"/>
<dbReference type="EMBL" id="BAAAQK010000016">
    <property type="protein sequence ID" value="GAA1857953.1"/>
    <property type="molecule type" value="Genomic_DNA"/>
</dbReference>
<keyword evidence="2" id="KW-0479">Metal-binding</keyword>
<protein>
    <submittedName>
        <fullName evidence="5">4-hydroxy-2-oxoheptanedioate aldolase</fullName>
    </submittedName>
</protein>
<evidence type="ECO:0000259" key="4">
    <source>
        <dbReference type="Pfam" id="PF03328"/>
    </source>
</evidence>
<name>A0ABN2N8R4_9PSEU</name>
<evidence type="ECO:0000313" key="5">
    <source>
        <dbReference type="EMBL" id="GAA1857953.1"/>
    </source>
</evidence>
<dbReference type="Pfam" id="PF03328">
    <property type="entry name" value="HpcH_HpaI"/>
    <property type="match status" value="1"/>
</dbReference>
<dbReference type="RefSeq" id="WP_344419769.1">
    <property type="nucleotide sequence ID" value="NZ_BAAAQK010000016.1"/>
</dbReference>
<comment type="caution">
    <text evidence="5">The sequence shown here is derived from an EMBL/GenBank/DDBJ whole genome shotgun (WGS) entry which is preliminary data.</text>
</comment>
<dbReference type="Gene3D" id="3.20.20.60">
    <property type="entry name" value="Phosphoenolpyruvate-binding domains"/>
    <property type="match status" value="1"/>
</dbReference>